<dbReference type="InterPro" id="IPR036928">
    <property type="entry name" value="AS_sf"/>
</dbReference>
<dbReference type="PANTHER" id="PTHR42678">
    <property type="entry name" value="AMIDASE"/>
    <property type="match status" value="1"/>
</dbReference>
<accession>A0AAV8EIU4</accession>
<dbReference type="AlphaFoldDB" id="A0AAV8EIU4"/>
<gene>
    <name evidence="1" type="ORF">LUZ62_062964</name>
</gene>
<evidence type="ECO:0000313" key="1">
    <source>
        <dbReference type="EMBL" id="KAJ4778707.1"/>
    </source>
</evidence>
<protein>
    <submittedName>
        <fullName evidence="1">Glutamyl-tRNA(Gln) amidotransferase subunit A</fullName>
    </submittedName>
</protein>
<reference evidence="1" key="1">
    <citation type="submission" date="2022-08" db="EMBL/GenBank/DDBJ databases">
        <authorList>
            <person name="Marques A."/>
        </authorList>
    </citation>
    <scope>NUCLEOTIDE SEQUENCE</scope>
    <source>
        <strain evidence="1">RhyPub2mFocal</strain>
        <tissue evidence="1">Leaves</tissue>
    </source>
</reference>
<name>A0AAV8EIU4_9POAL</name>
<sequence length="196" mass="21543">MYTRKNGAMLIDNPQIVNTSVILDYNQSGEELATVAEFKVALNNYLSQLTSSPVRSLSDVISFNEKHKKEEKIQEYGQLIFLASESTNGINSKVRNVISNMARLSSKGIETLMKEKQLDAIVTPDATVSSILGIGGYPGISVPAGYDKKGVPFGITFGGLKGYEPRLIEIAYAFEQATKVRKPPSFKDQFQIISDL</sequence>
<proteinExistence type="predicted"/>
<dbReference type="SUPFAM" id="SSF75304">
    <property type="entry name" value="Amidase signature (AS) enzymes"/>
    <property type="match status" value="1"/>
</dbReference>
<dbReference type="EMBL" id="JAMFTS010000003">
    <property type="protein sequence ID" value="KAJ4778707.1"/>
    <property type="molecule type" value="Genomic_DNA"/>
</dbReference>
<dbReference type="PANTHER" id="PTHR42678:SF34">
    <property type="entry name" value="OS04G0183300 PROTEIN"/>
    <property type="match status" value="1"/>
</dbReference>
<organism evidence="1 2">
    <name type="scientific">Rhynchospora pubera</name>
    <dbReference type="NCBI Taxonomy" id="906938"/>
    <lineage>
        <taxon>Eukaryota</taxon>
        <taxon>Viridiplantae</taxon>
        <taxon>Streptophyta</taxon>
        <taxon>Embryophyta</taxon>
        <taxon>Tracheophyta</taxon>
        <taxon>Spermatophyta</taxon>
        <taxon>Magnoliopsida</taxon>
        <taxon>Liliopsida</taxon>
        <taxon>Poales</taxon>
        <taxon>Cyperaceae</taxon>
        <taxon>Cyperoideae</taxon>
        <taxon>Rhynchosporeae</taxon>
        <taxon>Rhynchospora</taxon>
    </lineage>
</organism>
<dbReference type="Proteomes" id="UP001140206">
    <property type="component" value="Chromosome 3"/>
</dbReference>
<comment type="caution">
    <text evidence="1">The sequence shown here is derived from an EMBL/GenBank/DDBJ whole genome shotgun (WGS) entry which is preliminary data.</text>
</comment>
<evidence type="ECO:0000313" key="2">
    <source>
        <dbReference type="Proteomes" id="UP001140206"/>
    </source>
</evidence>
<dbReference type="Gene3D" id="3.90.1300.10">
    <property type="entry name" value="Amidase signature (AS) domain"/>
    <property type="match status" value="1"/>
</dbReference>
<keyword evidence="2" id="KW-1185">Reference proteome</keyword>